<evidence type="ECO:0000256" key="1">
    <source>
        <dbReference type="SAM" id="MobiDB-lite"/>
    </source>
</evidence>
<accession>A0A1E5LKB9</accession>
<dbReference type="EMBL" id="MJEH01000001">
    <property type="protein sequence ID" value="OEH94539.1"/>
    <property type="molecule type" value="Genomic_DNA"/>
</dbReference>
<reference evidence="3 4" key="1">
    <citation type="submission" date="2016-08" db="EMBL/GenBank/DDBJ databases">
        <title>Genome of Bacillus solimangrovi GH2-4.</title>
        <authorList>
            <person name="Lim S."/>
            <person name="Kim B.-C."/>
        </authorList>
    </citation>
    <scope>NUCLEOTIDE SEQUENCE [LARGE SCALE GENOMIC DNA]</scope>
    <source>
        <strain evidence="3 4">GH2-4</strain>
    </source>
</reference>
<gene>
    <name evidence="3" type="ORF">BFG57_07670</name>
</gene>
<dbReference type="Proteomes" id="UP000095209">
    <property type="component" value="Unassembled WGS sequence"/>
</dbReference>
<sequence length="75" mass="8873">MKIFIFYSTSIFVIVFVVLILMVAYKVLIKKETPSNYYTPFDHIAGQATNEFQEENKEYEREEQNDEGNDIDKNI</sequence>
<evidence type="ECO:0000313" key="4">
    <source>
        <dbReference type="Proteomes" id="UP000095209"/>
    </source>
</evidence>
<dbReference type="InterPro" id="IPR025028">
    <property type="entry name" value="DUF3951"/>
</dbReference>
<feature type="transmembrane region" description="Helical" evidence="2">
    <location>
        <begin position="6"/>
        <end position="28"/>
    </location>
</feature>
<dbReference type="STRING" id="1305675.BFG57_07670"/>
<dbReference type="Pfam" id="PF13131">
    <property type="entry name" value="DUF3951"/>
    <property type="match status" value="1"/>
</dbReference>
<keyword evidence="2" id="KW-0472">Membrane</keyword>
<proteinExistence type="predicted"/>
<feature type="region of interest" description="Disordered" evidence="1">
    <location>
        <begin position="52"/>
        <end position="75"/>
    </location>
</feature>
<protein>
    <recommendedName>
        <fullName evidence="5">DUF3951 domain-containing protein</fullName>
    </recommendedName>
</protein>
<evidence type="ECO:0008006" key="5">
    <source>
        <dbReference type="Google" id="ProtNLM"/>
    </source>
</evidence>
<keyword evidence="4" id="KW-1185">Reference proteome</keyword>
<dbReference type="AlphaFoldDB" id="A0A1E5LKB9"/>
<evidence type="ECO:0000256" key="2">
    <source>
        <dbReference type="SAM" id="Phobius"/>
    </source>
</evidence>
<name>A0A1E5LKB9_9BACI</name>
<keyword evidence="2" id="KW-0812">Transmembrane</keyword>
<comment type="caution">
    <text evidence="3">The sequence shown here is derived from an EMBL/GenBank/DDBJ whole genome shotgun (WGS) entry which is preliminary data.</text>
</comment>
<evidence type="ECO:0000313" key="3">
    <source>
        <dbReference type="EMBL" id="OEH94539.1"/>
    </source>
</evidence>
<keyword evidence="2" id="KW-1133">Transmembrane helix</keyword>
<organism evidence="3 4">
    <name type="scientific">Bacillus solimangrovi</name>
    <dbReference type="NCBI Taxonomy" id="1305675"/>
    <lineage>
        <taxon>Bacteria</taxon>
        <taxon>Bacillati</taxon>
        <taxon>Bacillota</taxon>
        <taxon>Bacilli</taxon>
        <taxon>Bacillales</taxon>
        <taxon>Bacillaceae</taxon>
        <taxon>Bacillus</taxon>
    </lineage>
</organism>